<dbReference type="PANTHER" id="PTHR24198">
    <property type="entry name" value="ANKYRIN REPEAT AND PROTEIN KINASE DOMAIN-CONTAINING PROTEIN"/>
    <property type="match status" value="1"/>
</dbReference>
<keyword evidence="1" id="KW-0677">Repeat</keyword>
<dbReference type="EMBL" id="LNFP01000294">
    <property type="protein sequence ID" value="KUF94481.1"/>
    <property type="molecule type" value="Genomic_DNA"/>
</dbReference>
<dbReference type="AlphaFoldDB" id="A0A0W8C8H1"/>
<dbReference type="EMBL" id="LNFO01004569">
    <property type="protein sequence ID" value="KUF80398.1"/>
    <property type="molecule type" value="Genomic_DNA"/>
</dbReference>
<evidence type="ECO:0000313" key="5">
    <source>
        <dbReference type="EMBL" id="ETM38771.1"/>
    </source>
</evidence>
<evidence type="ECO:0000256" key="3">
    <source>
        <dbReference type="PROSITE-ProRule" id="PRU00023"/>
    </source>
</evidence>
<feature type="repeat" description="ANK" evidence="3">
    <location>
        <begin position="475"/>
        <end position="507"/>
    </location>
</feature>
<dbReference type="Proteomes" id="UP000052943">
    <property type="component" value="Unassembled WGS sequence"/>
</dbReference>
<dbReference type="GO" id="GO:0035091">
    <property type="term" value="F:phosphatidylinositol binding"/>
    <property type="evidence" value="ECO:0007669"/>
    <property type="project" value="InterPro"/>
</dbReference>
<dbReference type="SMART" id="SM00248">
    <property type="entry name" value="ANK"/>
    <property type="match status" value="5"/>
</dbReference>
<evidence type="ECO:0000313" key="8">
    <source>
        <dbReference type="Proteomes" id="UP000052943"/>
    </source>
</evidence>
<dbReference type="PROSITE" id="PS50297">
    <property type="entry name" value="ANK_REP_REGION"/>
    <property type="match status" value="3"/>
</dbReference>
<accession>W2MR03</accession>
<dbReference type="Proteomes" id="UP000054532">
    <property type="component" value="Unassembled WGS sequence"/>
</dbReference>
<dbReference type="EMBL" id="KI694848">
    <property type="protein sequence ID" value="ETM38771.1"/>
    <property type="molecule type" value="Genomic_DNA"/>
</dbReference>
<dbReference type="SUPFAM" id="SSF48403">
    <property type="entry name" value="Ankyrin repeat"/>
    <property type="match status" value="1"/>
</dbReference>
<dbReference type="Proteomes" id="UP000054636">
    <property type="component" value="Unassembled WGS sequence"/>
</dbReference>
<feature type="repeat" description="ANK" evidence="3">
    <location>
        <begin position="508"/>
        <end position="540"/>
    </location>
</feature>
<evidence type="ECO:0000313" key="6">
    <source>
        <dbReference type="EMBL" id="KUF80398.1"/>
    </source>
</evidence>
<evidence type="ECO:0000256" key="4">
    <source>
        <dbReference type="SAM" id="MobiDB-lite"/>
    </source>
</evidence>
<dbReference type="CDD" id="cd06093">
    <property type="entry name" value="PX_domain"/>
    <property type="match status" value="1"/>
</dbReference>
<reference evidence="8 9" key="2">
    <citation type="submission" date="2015-11" db="EMBL/GenBank/DDBJ databases">
        <title>Genomes and virulence difference between two physiological races of Phytophthora nicotianae.</title>
        <authorList>
            <person name="Liu H."/>
            <person name="Ma X."/>
            <person name="Yu H."/>
            <person name="Fang D."/>
            <person name="Li Y."/>
            <person name="Wang X."/>
            <person name="Wang W."/>
            <person name="Dong Y."/>
            <person name="Xiao B."/>
        </authorList>
    </citation>
    <scope>NUCLEOTIDE SEQUENCE [LARGE SCALE GENOMIC DNA]</scope>
    <source>
        <strain evidence="6">Race 0</strain>
        <strain evidence="8">race 0</strain>
        <strain evidence="9">race 1</strain>
        <strain evidence="7">Race 1</strain>
    </source>
</reference>
<dbReference type="SUPFAM" id="SSF64268">
    <property type="entry name" value="PX domain"/>
    <property type="match status" value="1"/>
</dbReference>
<dbReference type="VEuPathDB" id="FungiDB:PPTG_04654"/>
<feature type="repeat" description="ANK" evidence="3">
    <location>
        <begin position="541"/>
        <end position="573"/>
    </location>
</feature>
<keyword evidence="7" id="KW-0687">Ribonucleoprotein</keyword>
<dbReference type="Gene3D" id="3.30.1520.10">
    <property type="entry name" value="Phox-like domain"/>
    <property type="match status" value="1"/>
</dbReference>
<dbReference type="Gene3D" id="1.25.40.20">
    <property type="entry name" value="Ankyrin repeat-containing domain"/>
    <property type="match status" value="2"/>
</dbReference>
<dbReference type="GO" id="GO:0005840">
    <property type="term" value="C:ribosome"/>
    <property type="evidence" value="ECO:0007669"/>
    <property type="project" value="UniProtKB-KW"/>
</dbReference>
<dbReference type="InterPro" id="IPR036770">
    <property type="entry name" value="Ankyrin_rpt-contain_sf"/>
</dbReference>
<gene>
    <name evidence="6" type="ORF">AM587_10015620</name>
    <name evidence="7" type="ORF">AM588_10006381</name>
    <name evidence="5" type="ORF">L914_15023</name>
</gene>
<keyword evidence="2 3" id="KW-0040">ANK repeat</keyword>
<evidence type="ECO:0000256" key="1">
    <source>
        <dbReference type="ARBA" id="ARBA00022737"/>
    </source>
</evidence>
<dbReference type="OrthoDB" id="20872at2759"/>
<dbReference type="Pfam" id="PF12796">
    <property type="entry name" value="Ank_2"/>
    <property type="match status" value="1"/>
</dbReference>
<evidence type="ECO:0000313" key="9">
    <source>
        <dbReference type="Proteomes" id="UP000054636"/>
    </source>
</evidence>
<dbReference type="PRINTS" id="PR01415">
    <property type="entry name" value="ANKYRIN"/>
</dbReference>
<feature type="region of interest" description="Disordered" evidence="4">
    <location>
        <begin position="234"/>
        <end position="309"/>
    </location>
</feature>
<proteinExistence type="predicted"/>
<feature type="compositionally biased region" description="Low complexity" evidence="4">
    <location>
        <begin position="245"/>
        <end position="264"/>
    </location>
</feature>
<organism evidence="6 8">
    <name type="scientific">Phytophthora nicotianae</name>
    <name type="common">Potato buckeye rot agent</name>
    <name type="synonym">Phytophthora parasitica</name>
    <dbReference type="NCBI Taxonomy" id="4792"/>
    <lineage>
        <taxon>Eukaryota</taxon>
        <taxon>Sar</taxon>
        <taxon>Stramenopiles</taxon>
        <taxon>Oomycota</taxon>
        <taxon>Peronosporomycetes</taxon>
        <taxon>Peronosporales</taxon>
        <taxon>Peronosporaceae</taxon>
        <taxon>Phytophthora</taxon>
    </lineage>
</organism>
<sequence>MSWLQTHEVAIPFYEVRAGKQVFAIQLQERPLRQEELARNWSSITSTSSQQFLLEDESNSMVGNSSGVCIAAMRSYSQFRKLWRDLIRATKTPSTASLSRSNSADPTHTGRSSSRLLANSFQSLSVSEVESSSSCRCRNWNCTFRSLHYFLKSYPFPSKFLMKRNTPAVLENRRQGLELFITTVRGLFDTFPRPFLQSVDALGNCQVLMALNAFFDVNEKHQVNSTPCTALKLPSPSKARCRSGSTVSDTTTCFSSSSRSAVSSRDTDKDSGANVYIEEDPLTGSGVEYYLRDDDSNSSNDNSNDSDFDLQELEDFPAFGARSNGKFGVKYDRISSKFMTSHPAGRSSNKPTKLQPASHRSRYHRGVNIRSHTAFLARHPSMSKRATSNVTTPQTLLPGLPKLKVPESSIRSFLDEFRDHLLMDSQALGNSSIPVDWDEDRQWELALYVASQIGHAYAVESILYRGTNPNAVMEDGLSSLHVACRGGHRGIVAMLLTHGADTNITDFNGVSPLLAAVQLGDLEIVEMLVEYGADVNLCNKDSISAVHVAVACQTLPILQLLLEYDAFVNTKNTFNGKTPLHLAAQAGSLPMCKLLLNYGANIHLETTRGLDVVALAKSHGHENVARFCLVSSNHGSAKMAHTTAGASTSKCSDEVRIVSEDGYAYAVL</sequence>
<dbReference type="InterPro" id="IPR036871">
    <property type="entry name" value="PX_dom_sf"/>
</dbReference>
<feature type="region of interest" description="Disordered" evidence="4">
    <location>
        <begin position="94"/>
        <end position="113"/>
    </location>
</feature>
<accession>A0A0W8C8H1</accession>
<feature type="region of interest" description="Disordered" evidence="4">
    <location>
        <begin position="339"/>
        <end position="361"/>
    </location>
</feature>
<dbReference type="PANTHER" id="PTHR24198:SF165">
    <property type="entry name" value="ANKYRIN REPEAT-CONTAINING PROTEIN-RELATED"/>
    <property type="match status" value="1"/>
</dbReference>
<name>A0A0W8C8H1_PHYNI</name>
<dbReference type="PROSITE" id="PS50088">
    <property type="entry name" value="ANK_REPEAT"/>
    <property type="match status" value="4"/>
</dbReference>
<feature type="repeat" description="ANK" evidence="3">
    <location>
        <begin position="575"/>
        <end position="607"/>
    </location>
</feature>
<dbReference type="STRING" id="4790.A0A0W8C8H1"/>
<keyword evidence="7" id="KW-0689">Ribosomal protein</keyword>
<dbReference type="Pfam" id="PF00023">
    <property type="entry name" value="Ank"/>
    <property type="match status" value="1"/>
</dbReference>
<reference evidence="5" key="1">
    <citation type="submission" date="2013-11" db="EMBL/GenBank/DDBJ databases">
        <title>The Genome Sequence of Phytophthora parasitica IAC_01/95.</title>
        <authorList>
            <consortium name="The Broad Institute Genomics Platform"/>
            <person name="Russ C."/>
            <person name="Tyler B."/>
            <person name="Panabieres F."/>
            <person name="Shan W."/>
            <person name="Tripathy S."/>
            <person name="Grunwald N."/>
            <person name="Machado M."/>
            <person name="Johnson C.S."/>
            <person name="Arredondo F."/>
            <person name="Hong C."/>
            <person name="Coffey M."/>
            <person name="Young S.K."/>
            <person name="Zeng Q."/>
            <person name="Gargeya S."/>
            <person name="Fitzgerald M."/>
            <person name="Abouelleil A."/>
            <person name="Alvarado L."/>
            <person name="Chapman S.B."/>
            <person name="Gainer-Dewar J."/>
            <person name="Goldberg J."/>
            <person name="Griggs A."/>
            <person name="Gujja S."/>
            <person name="Hansen M."/>
            <person name="Howarth C."/>
            <person name="Imamovic A."/>
            <person name="Ireland A."/>
            <person name="Larimer J."/>
            <person name="McCowan C."/>
            <person name="Murphy C."/>
            <person name="Pearson M."/>
            <person name="Poon T.W."/>
            <person name="Priest M."/>
            <person name="Roberts A."/>
            <person name="Saif S."/>
            <person name="Shea T."/>
            <person name="Sykes S."/>
            <person name="Wortman J."/>
            <person name="Nusbaum C."/>
            <person name="Birren B."/>
        </authorList>
    </citation>
    <scope>NUCLEOTIDE SEQUENCE [LARGE SCALE GENOMIC DNA]</scope>
    <source>
        <strain evidence="5">IAC_01/95</strain>
    </source>
</reference>
<evidence type="ECO:0000313" key="7">
    <source>
        <dbReference type="EMBL" id="KUF94481.1"/>
    </source>
</evidence>
<dbReference type="GO" id="GO:0005737">
    <property type="term" value="C:cytoplasm"/>
    <property type="evidence" value="ECO:0007669"/>
    <property type="project" value="TreeGrafter"/>
</dbReference>
<dbReference type="InterPro" id="IPR002110">
    <property type="entry name" value="Ankyrin_rpt"/>
</dbReference>
<evidence type="ECO:0000256" key="2">
    <source>
        <dbReference type="ARBA" id="ARBA00023043"/>
    </source>
</evidence>
<protein>
    <submittedName>
        <fullName evidence="7">50S ribosomal protein L11</fullName>
    </submittedName>
    <submittedName>
        <fullName evidence="6">Ankyrin-3</fullName>
    </submittedName>
</protein>